<dbReference type="InterPro" id="IPR000774">
    <property type="entry name" value="PPIase_FKBP_N"/>
</dbReference>
<dbReference type="PANTHER" id="PTHR43811">
    <property type="entry name" value="FKBP-TYPE PEPTIDYL-PROLYL CIS-TRANS ISOMERASE FKPA"/>
    <property type="match status" value="1"/>
</dbReference>
<evidence type="ECO:0000313" key="8">
    <source>
        <dbReference type="EMBL" id="CAA6824505.1"/>
    </source>
</evidence>
<evidence type="ECO:0000256" key="1">
    <source>
        <dbReference type="ARBA" id="ARBA00000971"/>
    </source>
</evidence>
<dbReference type="PANTHER" id="PTHR43811:SF23">
    <property type="entry name" value="FKBP-TYPE 22 KDA PEPTIDYL-PROLYL CIS-TRANS ISOMERASE"/>
    <property type="match status" value="1"/>
</dbReference>
<gene>
    <name evidence="8" type="ORF">HELGO_WM48218</name>
</gene>
<reference evidence="8" key="1">
    <citation type="submission" date="2020-01" db="EMBL/GenBank/DDBJ databases">
        <authorList>
            <person name="Meier V. D."/>
            <person name="Meier V D."/>
        </authorList>
    </citation>
    <scope>NUCLEOTIDE SEQUENCE</scope>
    <source>
        <strain evidence="8">HLG_WM_MAG_10</strain>
    </source>
</reference>
<comment type="similarity">
    <text evidence="2 6">Belongs to the FKBP-type PPIase family.</text>
</comment>
<evidence type="ECO:0000259" key="7">
    <source>
        <dbReference type="PROSITE" id="PS50059"/>
    </source>
</evidence>
<evidence type="ECO:0000256" key="4">
    <source>
        <dbReference type="ARBA" id="ARBA00023235"/>
    </source>
</evidence>
<dbReference type="AlphaFoldDB" id="A0A6S6TYI2"/>
<accession>A0A6S6TYI2</accession>
<comment type="catalytic activity">
    <reaction evidence="1 5 6">
        <text>[protein]-peptidylproline (omega=180) = [protein]-peptidylproline (omega=0)</text>
        <dbReference type="Rhea" id="RHEA:16237"/>
        <dbReference type="Rhea" id="RHEA-COMP:10747"/>
        <dbReference type="Rhea" id="RHEA-COMP:10748"/>
        <dbReference type="ChEBI" id="CHEBI:83833"/>
        <dbReference type="ChEBI" id="CHEBI:83834"/>
        <dbReference type="EC" id="5.2.1.8"/>
    </reaction>
</comment>
<feature type="domain" description="PPIase FKBP-type" evidence="7">
    <location>
        <begin position="57"/>
        <end position="142"/>
    </location>
</feature>
<sequence>MSEKMKAFKRKLAEKKQAQNEAFLKENEAREAVTVLGCGVQYEVLEEGTGNVHPSIRDWVTAHYHGTLIDGKVFDSSVDRKKTATFKLNNLIQAWQKVVPLMVVGDKWRLVVPPNMGYGERQQGKIPSNSILIFELELIGIGA</sequence>
<name>A0A6S6TYI2_9BACT</name>
<evidence type="ECO:0000256" key="6">
    <source>
        <dbReference type="RuleBase" id="RU003915"/>
    </source>
</evidence>
<evidence type="ECO:0000256" key="3">
    <source>
        <dbReference type="ARBA" id="ARBA00023110"/>
    </source>
</evidence>
<dbReference type="EMBL" id="CACVAQ010000345">
    <property type="protein sequence ID" value="CAA6824505.1"/>
    <property type="molecule type" value="Genomic_DNA"/>
</dbReference>
<keyword evidence="4 5" id="KW-0413">Isomerase</keyword>
<evidence type="ECO:0000256" key="2">
    <source>
        <dbReference type="ARBA" id="ARBA00006577"/>
    </source>
</evidence>
<protein>
    <recommendedName>
        <fullName evidence="6">Peptidyl-prolyl cis-trans isomerase</fullName>
        <ecNumber evidence="6">5.2.1.8</ecNumber>
    </recommendedName>
</protein>
<dbReference type="Pfam" id="PF01346">
    <property type="entry name" value="FKBP_N"/>
    <property type="match status" value="1"/>
</dbReference>
<dbReference type="Gene3D" id="3.10.50.40">
    <property type="match status" value="1"/>
</dbReference>
<proteinExistence type="inferred from homology"/>
<dbReference type="PROSITE" id="PS50059">
    <property type="entry name" value="FKBP_PPIASE"/>
    <property type="match status" value="1"/>
</dbReference>
<evidence type="ECO:0000256" key="5">
    <source>
        <dbReference type="PROSITE-ProRule" id="PRU00277"/>
    </source>
</evidence>
<dbReference type="InterPro" id="IPR046357">
    <property type="entry name" value="PPIase_dom_sf"/>
</dbReference>
<keyword evidence="3 5" id="KW-0697">Rotamase</keyword>
<dbReference type="InterPro" id="IPR001179">
    <property type="entry name" value="PPIase_FKBP_dom"/>
</dbReference>
<dbReference type="Pfam" id="PF00254">
    <property type="entry name" value="FKBP_C"/>
    <property type="match status" value="1"/>
</dbReference>
<organism evidence="8">
    <name type="scientific">uncultured Aureispira sp</name>
    <dbReference type="NCBI Taxonomy" id="1331704"/>
    <lineage>
        <taxon>Bacteria</taxon>
        <taxon>Pseudomonadati</taxon>
        <taxon>Bacteroidota</taxon>
        <taxon>Saprospiria</taxon>
        <taxon>Saprospirales</taxon>
        <taxon>Saprospiraceae</taxon>
        <taxon>Aureispira</taxon>
        <taxon>environmental samples</taxon>
    </lineage>
</organism>
<dbReference type="GO" id="GO:0003755">
    <property type="term" value="F:peptidyl-prolyl cis-trans isomerase activity"/>
    <property type="evidence" value="ECO:0007669"/>
    <property type="project" value="UniProtKB-UniRule"/>
</dbReference>
<dbReference type="SUPFAM" id="SSF54534">
    <property type="entry name" value="FKBP-like"/>
    <property type="match status" value="1"/>
</dbReference>
<dbReference type="EC" id="5.2.1.8" evidence="6"/>
<dbReference type="GO" id="GO:0006457">
    <property type="term" value="P:protein folding"/>
    <property type="evidence" value="ECO:0007669"/>
    <property type="project" value="InterPro"/>
</dbReference>